<evidence type="ECO:0000259" key="6">
    <source>
        <dbReference type="SMART" id="SM00563"/>
    </source>
</evidence>
<accession>D2UZ07</accession>
<keyword evidence="4" id="KW-0472">Membrane</keyword>
<dbReference type="GO" id="GO:0006072">
    <property type="term" value="P:glycerol-3-phosphate metabolic process"/>
    <property type="evidence" value="ECO:0007669"/>
    <property type="project" value="TreeGrafter"/>
</dbReference>
<dbReference type="GO" id="GO:0004366">
    <property type="term" value="F:glycerol-3-phosphate O-acyltransferase activity"/>
    <property type="evidence" value="ECO:0007669"/>
    <property type="project" value="TreeGrafter"/>
</dbReference>
<dbReference type="CDD" id="cd07993">
    <property type="entry name" value="LPLAT_DHAPAT-like"/>
    <property type="match status" value="1"/>
</dbReference>
<dbReference type="InterPro" id="IPR041728">
    <property type="entry name" value="GPAT/DHAPAT_LPLAT"/>
</dbReference>
<dbReference type="SMART" id="SM00563">
    <property type="entry name" value="PlsC"/>
    <property type="match status" value="1"/>
</dbReference>
<evidence type="ECO:0000313" key="8">
    <source>
        <dbReference type="Proteomes" id="UP000006671"/>
    </source>
</evidence>
<comment type="similarity">
    <text evidence="2">Belongs to the GPAT/DAPAT family.</text>
</comment>
<dbReference type="GO" id="GO:0006631">
    <property type="term" value="P:fatty acid metabolic process"/>
    <property type="evidence" value="ECO:0007669"/>
    <property type="project" value="TreeGrafter"/>
</dbReference>
<dbReference type="OMA" id="ENMICKM"/>
<protein>
    <submittedName>
        <fullName evidence="7">Glyceronephosphate O-acyltransferase</fullName>
    </submittedName>
</protein>
<dbReference type="GO" id="GO:0031966">
    <property type="term" value="C:mitochondrial membrane"/>
    <property type="evidence" value="ECO:0007669"/>
    <property type="project" value="TreeGrafter"/>
</dbReference>
<feature type="domain" description="Phospholipid/glycerol acyltransferase" evidence="6">
    <location>
        <begin position="208"/>
        <end position="337"/>
    </location>
</feature>
<dbReference type="InParanoid" id="D2UZ07"/>
<dbReference type="InterPro" id="IPR002123">
    <property type="entry name" value="Plipid/glycerol_acylTrfase"/>
</dbReference>
<dbReference type="InterPro" id="IPR045520">
    <property type="entry name" value="GPAT/DHAPAT_C"/>
</dbReference>
<dbReference type="KEGG" id="ngr:NAEGRDRAFT_77877"/>
<dbReference type="SUPFAM" id="SSF69593">
    <property type="entry name" value="Glycerol-3-phosphate (1)-acyltransferase"/>
    <property type="match status" value="1"/>
</dbReference>
<dbReference type="GO" id="GO:0008654">
    <property type="term" value="P:phospholipid biosynthetic process"/>
    <property type="evidence" value="ECO:0007669"/>
    <property type="project" value="TreeGrafter"/>
</dbReference>
<dbReference type="Proteomes" id="UP000006671">
    <property type="component" value="Unassembled WGS sequence"/>
</dbReference>
<evidence type="ECO:0000256" key="5">
    <source>
        <dbReference type="ARBA" id="ARBA00023315"/>
    </source>
</evidence>
<dbReference type="InterPro" id="IPR022284">
    <property type="entry name" value="GPAT/DHAPAT"/>
</dbReference>
<dbReference type="STRING" id="5762.D2UZ07"/>
<dbReference type="GO" id="GO:0012505">
    <property type="term" value="C:endomembrane system"/>
    <property type="evidence" value="ECO:0007669"/>
    <property type="project" value="UniProtKB-SubCell"/>
</dbReference>
<dbReference type="PANTHER" id="PTHR12563:SF17">
    <property type="entry name" value="DIHYDROXYACETONE PHOSPHATE ACYLTRANSFERASE"/>
    <property type="match status" value="1"/>
</dbReference>
<dbReference type="EMBL" id="GG738846">
    <property type="protein sequence ID" value="EFC49864.1"/>
    <property type="molecule type" value="Genomic_DNA"/>
</dbReference>
<dbReference type="GO" id="GO:0019432">
    <property type="term" value="P:triglyceride biosynthetic process"/>
    <property type="evidence" value="ECO:0007669"/>
    <property type="project" value="TreeGrafter"/>
</dbReference>
<keyword evidence="8" id="KW-1185">Reference proteome</keyword>
<dbReference type="Pfam" id="PF19277">
    <property type="entry name" value="GPAT_C"/>
    <property type="match status" value="1"/>
</dbReference>
<dbReference type="VEuPathDB" id="AmoebaDB:NAEGRDRAFT_77877"/>
<dbReference type="GeneID" id="8852700"/>
<gene>
    <name evidence="7" type="ORF">NAEGRDRAFT_77877</name>
</gene>
<evidence type="ECO:0000256" key="3">
    <source>
        <dbReference type="ARBA" id="ARBA00022679"/>
    </source>
</evidence>
<dbReference type="OrthoDB" id="10255570at2759"/>
<organism evidence="8">
    <name type="scientific">Naegleria gruberi</name>
    <name type="common">Amoeba</name>
    <dbReference type="NCBI Taxonomy" id="5762"/>
    <lineage>
        <taxon>Eukaryota</taxon>
        <taxon>Discoba</taxon>
        <taxon>Heterolobosea</taxon>
        <taxon>Tetramitia</taxon>
        <taxon>Eutetramitia</taxon>
        <taxon>Vahlkampfiidae</taxon>
        <taxon>Naegleria</taxon>
    </lineage>
</organism>
<evidence type="ECO:0000256" key="2">
    <source>
        <dbReference type="ARBA" id="ARBA00007937"/>
    </source>
</evidence>
<evidence type="ECO:0000256" key="4">
    <source>
        <dbReference type="ARBA" id="ARBA00023136"/>
    </source>
</evidence>
<keyword evidence="3 7" id="KW-0808">Transferase</keyword>
<dbReference type="PANTHER" id="PTHR12563">
    <property type="entry name" value="GLYCEROL-3-PHOSPHATE ACYLTRANSFERASE"/>
    <property type="match status" value="1"/>
</dbReference>
<name>D2UZ07_NAEGR</name>
<sequence>MSDRVVLGFMSDSCVNHQQDEEELMNDEEEEDFELMECIKCFNKNDSRKLNGNNNRNSIIENNLTSGESFNGFNNVNRPSTRPFEDFFNIFFNYGAKDTFDNIQTNTEQEKVHRSSISNKEYRRIRKKVLERVLKQLKTNGETSMVIPKRREIKDIMDTMFARSNGYSLKVVAYSFRKVWTKIFRDIVESGMDSKLKTIKKLYPNDTVVYVPNHRSYMDFLLLSYVCFLCKVYPIPNIIAGEDFLQMMLVSDVMKHCGALFMKRQFNDQPVYKTVFKEYICTLLEEGSFLEFFVEGTRSRNGKTYHPKFGILNLVIDAYMQKRVSNIVFVPVYVSYESMMESQSHVREMLGESKKKETTANMITGLLDSITTNFGDIALKIGDPISLSSFLADPNNEGLRKNRRELSSQLGFSITKSLNDNYTCLSSHIISSLLLQYLGDVRLADKRCTIPFSTLIEKVSWLKDEIQRRNVPLYLNEAERMPNQMIERTLQVFKGHVEMKGLSIRVKSPRDFLLLSIYKNSLAPVFTKESLLLCALHSLRLKDVNFEEIVELETQPFDIEEWKERCSVLGELLSLEIHPQDMLDSSERFNSTLSDMEERGILTCQKVEGGKISVKINNLGYFEFVCSLLWPSIDTYSIIIGYCCLIANRGTIHSFALDKFVKSCHEFLEKLYHETSVPFYESVSVLTIRNVISRYSTWNILHRVSVNNVNTIQISEYYANQPSEIREWWDIISLYAKYKQKENFFDLYIDFVPVNRISKL</sequence>
<dbReference type="eggNOG" id="KOG3730">
    <property type="taxonomic scope" value="Eukaryota"/>
</dbReference>
<evidence type="ECO:0000256" key="1">
    <source>
        <dbReference type="ARBA" id="ARBA00004184"/>
    </source>
</evidence>
<dbReference type="AlphaFoldDB" id="D2UZ07"/>
<proteinExistence type="inferred from homology"/>
<dbReference type="Pfam" id="PF01553">
    <property type="entry name" value="Acyltransferase"/>
    <property type="match status" value="1"/>
</dbReference>
<keyword evidence="5 7" id="KW-0012">Acyltransferase</keyword>
<dbReference type="RefSeq" id="XP_002682608.1">
    <property type="nucleotide sequence ID" value="XM_002682562.1"/>
</dbReference>
<reference evidence="7 8" key="1">
    <citation type="journal article" date="2010" name="Cell">
        <title>The genome of Naegleria gruberi illuminates early eukaryotic versatility.</title>
        <authorList>
            <person name="Fritz-Laylin L.K."/>
            <person name="Prochnik S.E."/>
            <person name="Ginger M.L."/>
            <person name="Dacks J.B."/>
            <person name="Carpenter M.L."/>
            <person name="Field M.C."/>
            <person name="Kuo A."/>
            <person name="Paredez A."/>
            <person name="Chapman J."/>
            <person name="Pham J."/>
            <person name="Shu S."/>
            <person name="Neupane R."/>
            <person name="Cipriano M."/>
            <person name="Mancuso J."/>
            <person name="Tu H."/>
            <person name="Salamov A."/>
            <person name="Lindquist E."/>
            <person name="Shapiro H."/>
            <person name="Lucas S."/>
            <person name="Grigoriev I.V."/>
            <person name="Cande W.Z."/>
            <person name="Fulton C."/>
            <person name="Rokhsar D.S."/>
            <person name="Dawson S.C."/>
        </authorList>
    </citation>
    <scope>NUCLEOTIDE SEQUENCE [LARGE SCALE GENOMIC DNA]</scope>
    <source>
        <strain evidence="7 8">NEG-M</strain>
    </source>
</reference>
<comment type="subcellular location">
    <subcellularLocation>
        <location evidence="1">Endomembrane system</location>
        <topology evidence="1">Peripheral membrane protein</topology>
    </subcellularLocation>
</comment>
<evidence type="ECO:0000313" key="7">
    <source>
        <dbReference type="EMBL" id="EFC49864.1"/>
    </source>
</evidence>